<evidence type="ECO:0000313" key="3">
    <source>
        <dbReference type="Proteomes" id="UP000494106"/>
    </source>
</evidence>
<name>A0A8S0YX32_ARCPL</name>
<keyword evidence="3" id="KW-1185">Reference proteome</keyword>
<accession>A0A8S0YX32</accession>
<proteinExistence type="predicted"/>
<protein>
    <submittedName>
        <fullName evidence="2">Uncharacterized protein</fullName>
    </submittedName>
</protein>
<dbReference type="Proteomes" id="UP000494106">
    <property type="component" value="Unassembled WGS sequence"/>
</dbReference>
<dbReference type="AlphaFoldDB" id="A0A8S0YX32"/>
<comment type="caution">
    <text evidence="2">The sequence shown here is derived from an EMBL/GenBank/DDBJ whole genome shotgun (WGS) entry which is preliminary data.</text>
</comment>
<reference evidence="2 3" key="1">
    <citation type="submission" date="2020-04" db="EMBL/GenBank/DDBJ databases">
        <authorList>
            <person name="Wallbank WR R."/>
            <person name="Pardo Diaz C."/>
            <person name="Kozak K."/>
            <person name="Martin S."/>
            <person name="Jiggins C."/>
            <person name="Moest M."/>
            <person name="Warren A I."/>
            <person name="Byers J.R.P. K."/>
            <person name="Montejo-Kovacevich G."/>
            <person name="Yen C E."/>
        </authorList>
    </citation>
    <scope>NUCLEOTIDE SEQUENCE [LARGE SCALE GENOMIC DNA]</scope>
</reference>
<gene>
    <name evidence="2" type="ORF">APLA_LOCUS2082</name>
</gene>
<organism evidence="2 3">
    <name type="scientific">Arctia plantaginis</name>
    <name type="common">Wood tiger moth</name>
    <name type="synonym">Phalaena plantaginis</name>
    <dbReference type="NCBI Taxonomy" id="874455"/>
    <lineage>
        <taxon>Eukaryota</taxon>
        <taxon>Metazoa</taxon>
        <taxon>Ecdysozoa</taxon>
        <taxon>Arthropoda</taxon>
        <taxon>Hexapoda</taxon>
        <taxon>Insecta</taxon>
        <taxon>Pterygota</taxon>
        <taxon>Neoptera</taxon>
        <taxon>Endopterygota</taxon>
        <taxon>Lepidoptera</taxon>
        <taxon>Glossata</taxon>
        <taxon>Ditrysia</taxon>
        <taxon>Noctuoidea</taxon>
        <taxon>Erebidae</taxon>
        <taxon>Arctiinae</taxon>
        <taxon>Arctia</taxon>
    </lineage>
</organism>
<evidence type="ECO:0000256" key="1">
    <source>
        <dbReference type="SAM" id="MobiDB-lite"/>
    </source>
</evidence>
<sequence length="82" mass="8732">MHSHSLSSPAGTVRGGAGRAVQGHLRAEREGEGRTLQIHFRPATSARHASERKLAAASERVSLVSRRAAHACYVLPGLHTCP</sequence>
<evidence type="ECO:0000313" key="2">
    <source>
        <dbReference type="EMBL" id="CAB3224598.1"/>
    </source>
</evidence>
<dbReference type="EMBL" id="CADEBC010000159">
    <property type="protein sequence ID" value="CAB3224598.1"/>
    <property type="molecule type" value="Genomic_DNA"/>
</dbReference>
<feature type="region of interest" description="Disordered" evidence="1">
    <location>
        <begin position="1"/>
        <end position="32"/>
    </location>
</feature>
<dbReference type="OrthoDB" id="7457641at2759"/>